<dbReference type="PANTHER" id="PTHR21485:SF6">
    <property type="entry name" value="N-ACYLNEURAMINATE CYTIDYLYLTRANSFERASE-RELATED"/>
    <property type="match status" value="1"/>
</dbReference>
<dbReference type="InterPro" id="IPR029044">
    <property type="entry name" value="Nucleotide-diphossugar_trans"/>
</dbReference>
<protein>
    <submittedName>
        <fullName evidence="1">CMP-N,N'-diacetyllegionaminic acid synthase</fullName>
    </submittedName>
</protein>
<dbReference type="Pfam" id="PF02348">
    <property type="entry name" value="CTP_transf_3"/>
    <property type="match status" value="1"/>
</dbReference>
<dbReference type="CDD" id="cd02513">
    <property type="entry name" value="CMP-NeuAc_Synthase"/>
    <property type="match status" value="1"/>
</dbReference>
<dbReference type="GO" id="GO:0008781">
    <property type="term" value="F:N-acylneuraminate cytidylyltransferase activity"/>
    <property type="evidence" value="ECO:0007669"/>
    <property type="project" value="TreeGrafter"/>
</dbReference>
<dbReference type="PANTHER" id="PTHR21485">
    <property type="entry name" value="HAD SUPERFAMILY MEMBERS CMAS AND KDSC"/>
    <property type="match status" value="1"/>
</dbReference>
<evidence type="ECO:0000313" key="1">
    <source>
        <dbReference type="EMBL" id="SFK46089.1"/>
    </source>
</evidence>
<dbReference type="EMBL" id="FOSF01000081">
    <property type="protein sequence ID" value="SFK46089.1"/>
    <property type="molecule type" value="Genomic_DNA"/>
</dbReference>
<name>A0A662ZCK9_9GAMM</name>
<dbReference type="Proteomes" id="UP000243374">
    <property type="component" value="Unassembled WGS sequence"/>
</dbReference>
<gene>
    <name evidence="1" type="ORF">SAMN04487865_10811</name>
</gene>
<dbReference type="InterPro" id="IPR050793">
    <property type="entry name" value="CMP-NeuNAc_synthase"/>
</dbReference>
<evidence type="ECO:0000313" key="2">
    <source>
        <dbReference type="Proteomes" id="UP000243374"/>
    </source>
</evidence>
<sequence length="251" mass="28715">MKNILFTICGRAGSKGIKNKNIRNFCGVPLPYYTLSAIDLFIKHHPEYNYQLVLNTDSSELIDLVNKNKMQPVSVINRTPELSGDFVGKVDVIRNCLERMETKCNIKFDAVVDCDITSPLRTVKDIENLLTVHFSKNPDVTTSVTPARRNPYFNQVMKTEKGVKKVISSNYTARQQAPEIFDMNASLYAYSPEFLFSGKGVLDGYCEIIEMYDTAVLDLDHENDFELMEVIAKYLYTQKDTFKEVLDNIKY</sequence>
<dbReference type="SUPFAM" id="SSF53448">
    <property type="entry name" value="Nucleotide-diphospho-sugar transferases"/>
    <property type="match status" value="1"/>
</dbReference>
<dbReference type="OrthoDB" id="9805604at2"/>
<proteinExistence type="predicted"/>
<accession>A0A662ZCK9</accession>
<dbReference type="RefSeq" id="WP_074841728.1">
    <property type="nucleotide sequence ID" value="NZ_CP047056.1"/>
</dbReference>
<dbReference type="AlphaFoldDB" id="A0A662ZCK9"/>
<organism evidence="1 2">
    <name type="scientific">Succinivibrio dextrinosolvens</name>
    <dbReference type="NCBI Taxonomy" id="83771"/>
    <lineage>
        <taxon>Bacteria</taxon>
        <taxon>Pseudomonadati</taxon>
        <taxon>Pseudomonadota</taxon>
        <taxon>Gammaproteobacteria</taxon>
        <taxon>Aeromonadales</taxon>
        <taxon>Succinivibrionaceae</taxon>
        <taxon>Succinivibrio</taxon>
    </lineage>
</organism>
<dbReference type="InterPro" id="IPR003329">
    <property type="entry name" value="Cytidylyl_trans"/>
</dbReference>
<dbReference type="Gene3D" id="3.90.550.10">
    <property type="entry name" value="Spore Coat Polysaccharide Biosynthesis Protein SpsA, Chain A"/>
    <property type="match status" value="1"/>
</dbReference>
<keyword evidence="2" id="KW-1185">Reference proteome</keyword>
<reference evidence="1 2" key="1">
    <citation type="submission" date="2016-10" db="EMBL/GenBank/DDBJ databases">
        <authorList>
            <person name="Varghese N."/>
            <person name="Submissions S."/>
        </authorList>
    </citation>
    <scope>NUCLEOTIDE SEQUENCE [LARGE SCALE GENOMIC DNA]</scope>
    <source>
        <strain evidence="1 2">22B</strain>
    </source>
</reference>